<name>A0A1L7RLV3_9ACTO</name>
<proteinExistence type="predicted"/>
<gene>
    <name evidence="2" type="ORF">AAM4_0543</name>
</gene>
<feature type="compositionally biased region" description="Low complexity" evidence="1">
    <location>
        <begin position="64"/>
        <end position="77"/>
    </location>
</feature>
<dbReference type="AlphaFoldDB" id="A0A1L7RLV3"/>
<feature type="non-terminal residue" evidence="2">
    <location>
        <position position="111"/>
    </location>
</feature>
<protein>
    <submittedName>
        <fullName evidence="2">Uncharacterized protein</fullName>
    </submittedName>
</protein>
<feature type="region of interest" description="Disordered" evidence="1">
    <location>
        <begin position="1"/>
        <end position="30"/>
    </location>
</feature>
<dbReference type="EMBL" id="LK995472">
    <property type="protein sequence ID" value="CED90438.1"/>
    <property type="molecule type" value="Genomic_DNA"/>
</dbReference>
<sequence length="111" mass="11116">MNDAMNALFGALPMPGSGNDTPPPETVLPSLDPAGVAWDDDSWADVEPPAEEDLAAYGPDEETSAPSAADAAAVAPTWEERQAEVSALVARAQANAAAARARAGVDGSAAG</sequence>
<reference evidence="2" key="1">
    <citation type="submission" date="2014-07" db="EMBL/GenBank/DDBJ databases">
        <authorList>
            <person name="Zhang J.E."/>
            <person name="Yang H."/>
            <person name="Guo J."/>
            <person name="Deng Z."/>
            <person name="Luo H."/>
            <person name="Luo M."/>
            <person name="Zhao B."/>
        </authorList>
    </citation>
    <scope>NUCLEOTIDE SEQUENCE</scope>
    <source>
        <strain evidence="2">AM4</strain>
    </source>
</reference>
<accession>A0A1L7RLV3</accession>
<feature type="region of interest" description="Disordered" evidence="1">
    <location>
        <begin position="56"/>
        <end position="77"/>
    </location>
</feature>
<evidence type="ECO:0000256" key="1">
    <source>
        <dbReference type="SAM" id="MobiDB-lite"/>
    </source>
</evidence>
<evidence type="ECO:0000313" key="2">
    <source>
        <dbReference type="EMBL" id="CED90438.1"/>
    </source>
</evidence>
<organism evidence="2">
    <name type="scientific">Actinomyces succiniciruminis</name>
    <dbReference type="NCBI Taxonomy" id="1522002"/>
    <lineage>
        <taxon>Bacteria</taxon>
        <taxon>Bacillati</taxon>
        <taxon>Actinomycetota</taxon>
        <taxon>Actinomycetes</taxon>
        <taxon>Actinomycetales</taxon>
        <taxon>Actinomycetaceae</taxon>
        <taxon>Actinomyces</taxon>
    </lineage>
</organism>